<evidence type="ECO:0000313" key="2">
    <source>
        <dbReference type="Proteomes" id="UP000663852"/>
    </source>
</evidence>
<accession>A0A815I934</accession>
<dbReference type="PANTHER" id="PTHR47326">
    <property type="entry name" value="TRANSPOSABLE ELEMENT TC3 TRANSPOSASE-LIKE PROTEIN"/>
    <property type="match status" value="1"/>
</dbReference>
<evidence type="ECO:0000313" key="1">
    <source>
        <dbReference type="EMBL" id="CAF1365222.1"/>
    </source>
</evidence>
<dbReference type="EMBL" id="CAJNOJ010000280">
    <property type="protein sequence ID" value="CAF1365222.1"/>
    <property type="molecule type" value="Genomic_DNA"/>
</dbReference>
<organism evidence="1 2">
    <name type="scientific">Adineta ricciae</name>
    <name type="common">Rotifer</name>
    <dbReference type="NCBI Taxonomy" id="249248"/>
    <lineage>
        <taxon>Eukaryota</taxon>
        <taxon>Metazoa</taxon>
        <taxon>Spiralia</taxon>
        <taxon>Gnathifera</taxon>
        <taxon>Rotifera</taxon>
        <taxon>Eurotatoria</taxon>
        <taxon>Bdelloidea</taxon>
        <taxon>Adinetida</taxon>
        <taxon>Adinetidae</taxon>
        <taxon>Adineta</taxon>
    </lineage>
</organism>
<gene>
    <name evidence="1" type="ORF">EDS130_LOCUS34054</name>
</gene>
<comment type="caution">
    <text evidence="1">The sequence shown here is derived from an EMBL/GenBank/DDBJ whole genome shotgun (WGS) entry which is preliminary data.</text>
</comment>
<protein>
    <submittedName>
        <fullName evidence="1">Uncharacterized protein</fullName>
    </submittedName>
</protein>
<sequence>MVSKWIDRRGTVEWPPRSMDITPCDFSLWGIIKDHVYAQQPSDIDHLKSLIKKEFALINDNIELCQAICRSVVIRCQMCIDTDGKQFEHLL</sequence>
<dbReference type="GO" id="GO:0003676">
    <property type="term" value="F:nucleic acid binding"/>
    <property type="evidence" value="ECO:0007669"/>
    <property type="project" value="InterPro"/>
</dbReference>
<dbReference type="PANTHER" id="PTHR47326:SF1">
    <property type="entry name" value="HTH PSQ-TYPE DOMAIN-CONTAINING PROTEIN"/>
    <property type="match status" value="1"/>
</dbReference>
<dbReference type="Gene3D" id="3.30.420.10">
    <property type="entry name" value="Ribonuclease H-like superfamily/Ribonuclease H"/>
    <property type="match status" value="1"/>
</dbReference>
<dbReference type="InterPro" id="IPR036397">
    <property type="entry name" value="RNaseH_sf"/>
</dbReference>
<dbReference type="Proteomes" id="UP000663852">
    <property type="component" value="Unassembled WGS sequence"/>
</dbReference>
<dbReference type="OrthoDB" id="6770291at2759"/>
<dbReference type="AlphaFoldDB" id="A0A815I934"/>
<name>A0A815I934_ADIRI</name>
<proteinExistence type="predicted"/>
<reference evidence="1" key="1">
    <citation type="submission" date="2021-02" db="EMBL/GenBank/DDBJ databases">
        <authorList>
            <person name="Nowell W R."/>
        </authorList>
    </citation>
    <scope>NUCLEOTIDE SEQUENCE</scope>
</reference>